<keyword evidence="6" id="KW-0548">Nucleotidyltransferase</keyword>
<dbReference type="CDD" id="cd01647">
    <property type="entry name" value="RT_LTR"/>
    <property type="match status" value="1"/>
</dbReference>
<sequence>MMAQVFDAMSSLNLESYSVCSSTVNGILTLSIETKLKSCTASTAKMIRQALQRVIALATIIADKTIEALVNKSINDTNESVKGVCIRKVSIMAKIEFPKFFRYDPTGWVYISNQFFKVDAVEDGQKVKLASMHLYDKALAWHQQFSKMCREDLLWEAYVEALLKRFCNTYEDPMTDLKNISQKMGSVQVYIDAFDVLMAKAELMSTCTNLDSTNVNPCLSTLLQEHEEVFFVPNFLPPHRTHDHMIPLLENTTPINIRPYRLPPSQKVAIEAMVKELLKRGVLRASHIPFSSSIVMVKKKDGSWRMCVDYKALNNKTVKDQFLIHVIEELIDELCGAQVFTKLDFRSGYHQIRMFEDDIYKTAFRTHQEYLGHVIPGKRVATDPSKIKAMQEWPIPVNIKKLRGSLGLTGYYRRFVKNYAAISKPLIELLKKNSLEWSHLAQRAFDELKNAMVDTPVMALPNF</sequence>
<feature type="domain" description="Plant bHLH transcription factor ACT-like" evidence="5">
    <location>
        <begin position="1"/>
        <end position="56"/>
    </location>
</feature>
<evidence type="ECO:0000259" key="3">
    <source>
        <dbReference type="Pfam" id="PF00078"/>
    </source>
</evidence>
<keyword evidence="6" id="KW-0808">Transferase</keyword>
<dbReference type="EMBL" id="BKCJ010302810">
    <property type="protein sequence ID" value="GEZ63012.1"/>
    <property type="molecule type" value="Genomic_DNA"/>
</dbReference>
<dbReference type="InterPro" id="IPR043128">
    <property type="entry name" value="Rev_trsase/Diguanyl_cyclase"/>
</dbReference>
<dbReference type="Pfam" id="PF03732">
    <property type="entry name" value="Retrotrans_gag"/>
    <property type="match status" value="1"/>
</dbReference>
<keyword evidence="2" id="KW-0539">Nucleus</keyword>
<comment type="subcellular location">
    <subcellularLocation>
        <location evidence="1">Nucleus</location>
    </subcellularLocation>
</comment>
<dbReference type="Pfam" id="PF22754">
    <property type="entry name" value="bHLH-TF_ACT-like_plant"/>
    <property type="match status" value="1"/>
</dbReference>
<evidence type="ECO:0000259" key="5">
    <source>
        <dbReference type="Pfam" id="PF22754"/>
    </source>
</evidence>
<dbReference type="SUPFAM" id="SSF56672">
    <property type="entry name" value="DNA/RNA polymerases"/>
    <property type="match status" value="1"/>
</dbReference>
<protein>
    <submittedName>
        <fullName evidence="6">Reverse transcriptase</fullName>
    </submittedName>
</protein>
<dbReference type="InterPro" id="IPR043502">
    <property type="entry name" value="DNA/RNA_pol_sf"/>
</dbReference>
<reference evidence="6" key="1">
    <citation type="journal article" date="2019" name="Sci. Rep.">
        <title>Draft genome of Tanacetum cinerariifolium, the natural source of mosquito coil.</title>
        <authorList>
            <person name="Yamashiro T."/>
            <person name="Shiraishi A."/>
            <person name="Satake H."/>
            <person name="Nakayama K."/>
        </authorList>
    </citation>
    <scope>NUCLEOTIDE SEQUENCE</scope>
</reference>
<dbReference type="AlphaFoldDB" id="A0A699IHS3"/>
<comment type="caution">
    <text evidence="6">The sequence shown here is derived from an EMBL/GenBank/DDBJ whole genome shotgun (WGS) entry which is preliminary data.</text>
</comment>
<evidence type="ECO:0000256" key="1">
    <source>
        <dbReference type="ARBA" id="ARBA00004123"/>
    </source>
</evidence>
<organism evidence="6">
    <name type="scientific">Tanacetum cinerariifolium</name>
    <name type="common">Dalmatian daisy</name>
    <name type="synonym">Chrysanthemum cinerariifolium</name>
    <dbReference type="NCBI Taxonomy" id="118510"/>
    <lineage>
        <taxon>Eukaryota</taxon>
        <taxon>Viridiplantae</taxon>
        <taxon>Streptophyta</taxon>
        <taxon>Embryophyta</taxon>
        <taxon>Tracheophyta</taxon>
        <taxon>Spermatophyta</taxon>
        <taxon>Magnoliopsida</taxon>
        <taxon>eudicotyledons</taxon>
        <taxon>Gunneridae</taxon>
        <taxon>Pentapetalae</taxon>
        <taxon>asterids</taxon>
        <taxon>campanulids</taxon>
        <taxon>Asterales</taxon>
        <taxon>Asteraceae</taxon>
        <taxon>Asteroideae</taxon>
        <taxon>Anthemideae</taxon>
        <taxon>Anthemidinae</taxon>
        <taxon>Tanacetum</taxon>
    </lineage>
</organism>
<proteinExistence type="predicted"/>
<evidence type="ECO:0000259" key="4">
    <source>
        <dbReference type="Pfam" id="PF03732"/>
    </source>
</evidence>
<accession>A0A699IHS3</accession>
<dbReference type="Gene3D" id="3.10.10.10">
    <property type="entry name" value="HIV Type 1 Reverse Transcriptase, subunit A, domain 1"/>
    <property type="match status" value="1"/>
</dbReference>
<keyword evidence="6" id="KW-0695">RNA-directed DNA polymerase</keyword>
<gene>
    <name evidence="6" type="ORF">Tci_534985</name>
</gene>
<dbReference type="InterPro" id="IPR000477">
    <property type="entry name" value="RT_dom"/>
</dbReference>
<feature type="domain" description="Retrotransposon gag" evidence="4">
    <location>
        <begin position="128"/>
        <end position="202"/>
    </location>
</feature>
<dbReference type="InterPro" id="IPR005162">
    <property type="entry name" value="Retrotrans_gag_dom"/>
</dbReference>
<feature type="domain" description="Reverse transcriptase" evidence="3">
    <location>
        <begin position="297"/>
        <end position="373"/>
    </location>
</feature>
<dbReference type="GO" id="GO:0003964">
    <property type="term" value="F:RNA-directed DNA polymerase activity"/>
    <property type="evidence" value="ECO:0007669"/>
    <property type="project" value="UniProtKB-KW"/>
</dbReference>
<dbReference type="FunFam" id="3.30.70.270:FF:000020">
    <property type="entry name" value="Transposon Tf2-6 polyprotein-like Protein"/>
    <property type="match status" value="1"/>
</dbReference>
<dbReference type="GO" id="GO:0005634">
    <property type="term" value="C:nucleus"/>
    <property type="evidence" value="ECO:0007669"/>
    <property type="project" value="UniProtKB-SubCell"/>
</dbReference>
<dbReference type="PANTHER" id="PTHR37984">
    <property type="entry name" value="PROTEIN CBG26694"/>
    <property type="match status" value="1"/>
</dbReference>
<dbReference type="GO" id="GO:0080090">
    <property type="term" value="P:regulation of primary metabolic process"/>
    <property type="evidence" value="ECO:0007669"/>
    <property type="project" value="UniProtKB-ARBA"/>
</dbReference>
<dbReference type="PANTHER" id="PTHR37984:SF5">
    <property type="entry name" value="PROTEIN NYNRIN-LIKE"/>
    <property type="match status" value="1"/>
</dbReference>
<name>A0A699IHS3_TANCI</name>
<dbReference type="InterPro" id="IPR054502">
    <property type="entry name" value="bHLH-TF_ACT-like_plant"/>
</dbReference>
<dbReference type="InterPro" id="IPR050951">
    <property type="entry name" value="Retrovirus_Pol_polyprotein"/>
</dbReference>
<dbReference type="Gene3D" id="3.30.70.270">
    <property type="match status" value="2"/>
</dbReference>
<evidence type="ECO:0000256" key="2">
    <source>
        <dbReference type="ARBA" id="ARBA00023242"/>
    </source>
</evidence>
<evidence type="ECO:0000313" key="6">
    <source>
        <dbReference type="EMBL" id="GEZ63012.1"/>
    </source>
</evidence>
<dbReference type="Pfam" id="PF00078">
    <property type="entry name" value="RVT_1"/>
    <property type="match status" value="1"/>
</dbReference>